<protein>
    <submittedName>
        <fullName evidence="1">Uncharacterized protein DUF4363</fullName>
    </submittedName>
</protein>
<dbReference type="AlphaFoldDB" id="A0AB36TDU9"/>
<dbReference type="Pfam" id="PF14276">
    <property type="entry name" value="DUF4363"/>
    <property type="match status" value="1"/>
</dbReference>
<evidence type="ECO:0000313" key="2">
    <source>
        <dbReference type="Proteomes" id="UP000223596"/>
    </source>
</evidence>
<proteinExistence type="predicted"/>
<evidence type="ECO:0000313" key="1">
    <source>
        <dbReference type="EMBL" id="PFH02004.1"/>
    </source>
</evidence>
<dbReference type="Proteomes" id="UP000223596">
    <property type="component" value="Unassembled WGS sequence"/>
</dbReference>
<dbReference type="InterPro" id="IPR025373">
    <property type="entry name" value="DUF4363"/>
</dbReference>
<dbReference type="RefSeq" id="WP_003511726.1">
    <property type="nucleotide sequence ID" value="NZ_CP013828.1"/>
</dbReference>
<sequence>MYSAKVLTGLAFLCAVIIGVSLYTSSVFSKDAKTLEERINVIEENISKSDWTSAEKNLKAIEEEWGKMEKAWTVFLDHEEIDNIDTSLVRISKYIETKNTSMAMSEIAVLRQFVKHIPENESLSLKNIF</sequence>
<organism evidence="1 2">
    <name type="scientific">Acetivibrio thermocellus AD2</name>
    <dbReference type="NCBI Taxonomy" id="1138384"/>
    <lineage>
        <taxon>Bacteria</taxon>
        <taxon>Bacillati</taxon>
        <taxon>Bacillota</taxon>
        <taxon>Clostridia</taxon>
        <taxon>Eubacteriales</taxon>
        <taxon>Oscillospiraceae</taxon>
        <taxon>Acetivibrio</taxon>
    </lineage>
</organism>
<dbReference type="EMBL" id="PDBW01000001">
    <property type="protein sequence ID" value="PFH02004.1"/>
    <property type="molecule type" value="Genomic_DNA"/>
</dbReference>
<gene>
    <name evidence="1" type="ORF">M972_11766</name>
</gene>
<comment type="caution">
    <text evidence="1">The sequence shown here is derived from an EMBL/GenBank/DDBJ whole genome shotgun (WGS) entry which is preliminary data.</text>
</comment>
<dbReference type="GeneID" id="35805953"/>
<name>A0AB36TDU9_ACETH</name>
<reference evidence="1 2" key="1">
    <citation type="submission" date="2017-09" db="EMBL/GenBank/DDBJ databases">
        <title>Evaluation of Pacific Biosciences Sequencing Technology to Finishing C. thermocellum Genome Sequences.</title>
        <authorList>
            <person name="Brown S."/>
        </authorList>
    </citation>
    <scope>NUCLEOTIDE SEQUENCE [LARGE SCALE GENOMIC DNA]</scope>
    <source>
        <strain evidence="1 2">AD2</strain>
    </source>
</reference>
<accession>A0AB36TDU9</accession>